<evidence type="ECO:0000313" key="3">
    <source>
        <dbReference type="EMBL" id="GAA1778264.1"/>
    </source>
</evidence>
<dbReference type="EMBL" id="BAAAOB010000001">
    <property type="protein sequence ID" value="GAA1778264.1"/>
    <property type="molecule type" value="Genomic_DNA"/>
</dbReference>
<dbReference type="InterPro" id="IPR019826">
    <property type="entry name" value="Carboxylesterase_B_AS"/>
</dbReference>
<evidence type="ECO:0000259" key="2">
    <source>
        <dbReference type="Pfam" id="PF12146"/>
    </source>
</evidence>
<protein>
    <submittedName>
        <fullName evidence="3">Alpha/beta hydrolase</fullName>
    </submittedName>
</protein>
<dbReference type="Proteomes" id="UP001500851">
    <property type="component" value="Unassembled WGS sequence"/>
</dbReference>
<evidence type="ECO:0000256" key="1">
    <source>
        <dbReference type="ARBA" id="ARBA00022801"/>
    </source>
</evidence>
<feature type="domain" description="Serine aminopeptidase S33" evidence="2">
    <location>
        <begin position="89"/>
        <end position="301"/>
    </location>
</feature>
<proteinExistence type="predicted"/>
<dbReference type="InterPro" id="IPR022742">
    <property type="entry name" value="Hydrolase_4"/>
</dbReference>
<keyword evidence="1 3" id="KW-0378">Hydrolase</keyword>
<dbReference type="InterPro" id="IPR029058">
    <property type="entry name" value="AB_hydrolase_fold"/>
</dbReference>
<gene>
    <name evidence="3" type="ORF">GCM10009768_03700</name>
</gene>
<keyword evidence="4" id="KW-1185">Reference proteome</keyword>
<organism evidence="3 4">
    <name type="scientific">Leucobacter iarius</name>
    <dbReference type="NCBI Taxonomy" id="333963"/>
    <lineage>
        <taxon>Bacteria</taxon>
        <taxon>Bacillati</taxon>
        <taxon>Actinomycetota</taxon>
        <taxon>Actinomycetes</taxon>
        <taxon>Micrococcales</taxon>
        <taxon>Microbacteriaceae</taxon>
        <taxon>Leucobacter</taxon>
    </lineage>
</organism>
<dbReference type="GO" id="GO:0016787">
    <property type="term" value="F:hydrolase activity"/>
    <property type="evidence" value="ECO:0007669"/>
    <property type="project" value="UniProtKB-KW"/>
</dbReference>
<accession>A0ABN2L7N8</accession>
<name>A0ABN2L7N8_9MICO</name>
<reference evidence="3 4" key="1">
    <citation type="journal article" date="2019" name="Int. J. Syst. Evol. Microbiol.">
        <title>The Global Catalogue of Microorganisms (GCM) 10K type strain sequencing project: providing services to taxonomists for standard genome sequencing and annotation.</title>
        <authorList>
            <consortium name="The Broad Institute Genomics Platform"/>
            <consortium name="The Broad Institute Genome Sequencing Center for Infectious Disease"/>
            <person name="Wu L."/>
            <person name="Ma J."/>
        </authorList>
    </citation>
    <scope>NUCLEOTIDE SEQUENCE [LARGE SCALE GENOMIC DNA]</scope>
    <source>
        <strain evidence="3 4">JCM 14736</strain>
    </source>
</reference>
<dbReference type="Pfam" id="PF12146">
    <property type="entry name" value="Hydrolase_4"/>
    <property type="match status" value="1"/>
</dbReference>
<dbReference type="Gene3D" id="3.40.50.1820">
    <property type="entry name" value="alpha/beta hydrolase"/>
    <property type="match status" value="1"/>
</dbReference>
<dbReference type="PROSITE" id="PS00122">
    <property type="entry name" value="CARBOXYLESTERASE_B_1"/>
    <property type="match status" value="1"/>
</dbReference>
<comment type="caution">
    <text evidence="3">The sequence shown here is derived from an EMBL/GenBank/DDBJ whole genome shotgun (WGS) entry which is preliminary data.</text>
</comment>
<evidence type="ECO:0000313" key="4">
    <source>
        <dbReference type="Proteomes" id="UP001500851"/>
    </source>
</evidence>
<dbReference type="SUPFAM" id="SSF53474">
    <property type="entry name" value="alpha/beta-Hydrolases"/>
    <property type="match status" value="1"/>
</dbReference>
<sequence>MGEGSDPPIVSGLLSRIRHSYTGDMTHDPHAWQPDVLGPGFAQRTIPLGEDDEGPLVATLVRSLPGAVRFTDRLAGRSRIVHPLAGVDVLYVHGWSDYFFQRELAAFYTSRGARFFALDLRKYGRSLRPGQTPGFIEDLAQYDAEIGAALEIMSAEPAHGGSAAFGGRPRRLLLMGHSTGGLILSLWADRHPGVASGLLLNSPWLEFQLPGRIRASIAPLVDLSARFNPRESAPQFDFGYYTRAQRAVADAEHPLDVNTEWRPEQAMAVHAGWLRAILRGHSEVVERGLRIAAPVGVLLSRRWISPMRWSEELTSVDSVLDVDEIARAATRLGPTVTIERIDGALHDVFLSRPPVRAEAYRRLEVWLRGWIAEIG</sequence>